<evidence type="ECO:0000313" key="2">
    <source>
        <dbReference type="EMBL" id="RRT83653.1"/>
    </source>
</evidence>
<comment type="caution">
    <text evidence="2">The sequence shown here is derived from an EMBL/GenBank/DDBJ whole genome shotgun (WGS) entry which is preliminary data.</text>
</comment>
<evidence type="ECO:0000313" key="3">
    <source>
        <dbReference type="Proteomes" id="UP000287651"/>
    </source>
</evidence>
<proteinExistence type="predicted"/>
<name>A0A427B5A1_ENSVE</name>
<feature type="compositionally biased region" description="Polar residues" evidence="1">
    <location>
        <begin position="159"/>
        <end position="169"/>
    </location>
</feature>
<dbReference type="AlphaFoldDB" id="A0A427B5A1"/>
<accession>A0A427B5A1</accession>
<evidence type="ECO:0000256" key="1">
    <source>
        <dbReference type="SAM" id="MobiDB-lite"/>
    </source>
</evidence>
<gene>
    <name evidence="2" type="ORF">B296_00004920</name>
</gene>
<protein>
    <submittedName>
        <fullName evidence="2">Uncharacterized protein</fullName>
    </submittedName>
</protein>
<dbReference type="Proteomes" id="UP000287651">
    <property type="component" value="Unassembled WGS sequence"/>
</dbReference>
<organism evidence="2 3">
    <name type="scientific">Ensete ventricosum</name>
    <name type="common">Abyssinian banana</name>
    <name type="synonym">Musa ensete</name>
    <dbReference type="NCBI Taxonomy" id="4639"/>
    <lineage>
        <taxon>Eukaryota</taxon>
        <taxon>Viridiplantae</taxon>
        <taxon>Streptophyta</taxon>
        <taxon>Embryophyta</taxon>
        <taxon>Tracheophyta</taxon>
        <taxon>Spermatophyta</taxon>
        <taxon>Magnoliopsida</taxon>
        <taxon>Liliopsida</taxon>
        <taxon>Zingiberales</taxon>
        <taxon>Musaceae</taxon>
        <taxon>Ensete</taxon>
    </lineage>
</organism>
<reference evidence="2 3" key="1">
    <citation type="journal article" date="2014" name="Agronomy (Basel)">
        <title>A Draft Genome Sequence for Ensete ventricosum, the Drought-Tolerant Tree Against Hunger.</title>
        <authorList>
            <person name="Harrison J."/>
            <person name="Moore K.A."/>
            <person name="Paszkiewicz K."/>
            <person name="Jones T."/>
            <person name="Grant M."/>
            <person name="Ambacheew D."/>
            <person name="Muzemil S."/>
            <person name="Studholme D.J."/>
        </authorList>
    </citation>
    <scope>NUCLEOTIDE SEQUENCE [LARGE SCALE GENOMIC DNA]</scope>
</reference>
<dbReference type="PROSITE" id="PS51257">
    <property type="entry name" value="PROKAR_LIPOPROTEIN"/>
    <property type="match status" value="1"/>
</dbReference>
<feature type="region of interest" description="Disordered" evidence="1">
    <location>
        <begin position="152"/>
        <end position="230"/>
    </location>
</feature>
<dbReference type="EMBL" id="AMZH03000456">
    <property type="protein sequence ID" value="RRT83653.1"/>
    <property type="molecule type" value="Genomic_DNA"/>
</dbReference>
<sequence>MRLPSSVLLTISVASGTGCNDVSCLKPLFSPPIVSRAGQMSLVSSHSESRSVKILARRSRVLDRSSGDSRSTAVLSSSRGVAPANSGAVEALVAMHFPTEWKSQTVNNSVPMLLANEIELVKILRGIFYASRGVKDMNEAWLAEAGLNQPPEFDGGANSGSTVPSTTSAFGPIDVAGSMVEKRPSTSEGASLRKRSRKAAPKRPADASGSATRAPAEKGKEPVEVEEALE</sequence>
<feature type="compositionally biased region" description="Basic residues" evidence="1">
    <location>
        <begin position="192"/>
        <end position="201"/>
    </location>
</feature>